<accession>A0ABR1SQQ4</accession>
<evidence type="ECO:0000256" key="1">
    <source>
        <dbReference type="SAM" id="SignalP"/>
    </source>
</evidence>
<reference evidence="2 3" key="1">
    <citation type="submission" date="2023-01" db="EMBL/GenBank/DDBJ databases">
        <title>Analysis of 21 Apiospora genomes using comparative genomics revels a genus with tremendous synthesis potential of carbohydrate active enzymes and secondary metabolites.</title>
        <authorList>
            <person name="Sorensen T."/>
        </authorList>
    </citation>
    <scope>NUCLEOTIDE SEQUENCE [LARGE SCALE GENOMIC DNA]</scope>
    <source>
        <strain evidence="2 3">CBS 33761</strain>
    </source>
</reference>
<comment type="caution">
    <text evidence="2">The sequence shown here is derived from an EMBL/GenBank/DDBJ whole genome shotgun (WGS) entry which is preliminary data.</text>
</comment>
<protein>
    <submittedName>
        <fullName evidence="2">Uncharacterized protein</fullName>
    </submittedName>
</protein>
<feature type="chain" id="PRO_5045869891" evidence="1">
    <location>
        <begin position="24"/>
        <end position="145"/>
    </location>
</feature>
<name>A0ABR1SQQ4_9PEZI</name>
<dbReference type="EMBL" id="JAQQWK010000008">
    <property type="protein sequence ID" value="KAK8036171.1"/>
    <property type="molecule type" value="Genomic_DNA"/>
</dbReference>
<proteinExistence type="predicted"/>
<sequence length="145" mass="15623">MKPTKISDLALVAITAMAGGSLARAIDHNALQTKPLEPKSSMGIEANPFLDLLSGFMSKGLGKIVEQIPGFHPRKGHAKAKLLSLAEENQDSAEPICRPLTQIPEDEPKWECVLADGTKWEITVDTVEVKNPETASKTLPKVVGQ</sequence>
<feature type="signal peptide" evidence="1">
    <location>
        <begin position="1"/>
        <end position="23"/>
    </location>
</feature>
<evidence type="ECO:0000313" key="3">
    <source>
        <dbReference type="Proteomes" id="UP001444661"/>
    </source>
</evidence>
<keyword evidence="1" id="KW-0732">Signal</keyword>
<keyword evidence="3" id="KW-1185">Reference proteome</keyword>
<gene>
    <name evidence="2" type="ORF">PG993_008785</name>
</gene>
<evidence type="ECO:0000313" key="2">
    <source>
        <dbReference type="EMBL" id="KAK8036171.1"/>
    </source>
</evidence>
<organism evidence="2 3">
    <name type="scientific">Apiospora rasikravindrae</name>
    <dbReference type="NCBI Taxonomy" id="990691"/>
    <lineage>
        <taxon>Eukaryota</taxon>
        <taxon>Fungi</taxon>
        <taxon>Dikarya</taxon>
        <taxon>Ascomycota</taxon>
        <taxon>Pezizomycotina</taxon>
        <taxon>Sordariomycetes</taxon>
        <taxon>Xylariomycetidae</taxon>
        <taxon>Amphisphaeriales</taxon>
        <taxon>Apiosporaceae</taxon>
        <taxon>Apiospora</taxon>
    </lineage>
</organism>
<dbReference type="Proteomes" id="UP001444661">
    <property type="component" value="Unassembled WGS sequence"/>
</dbReference>